<dbReference type="Pfam" id="PF12833">
    <property type="entry name" value="HTH_18"/>
    <property type="match status" value="1"/>
</dbReference>
<accession>A0A9D2AET0</accession>
<keyword evidence="2" id="KW-0238">DNA-binding</keyword>
<dbReference type="EMBL" id="DXFW01000029">
    <property type="protein sequence ID" value="HIX06235.1"/>
    <property type="molecule type" value="Genomic_DNA"/>
</dbReference>
<dbReference type="InterPro" id="IPR018060">
    <property type="entry name" value="HTH_AraC"/>
</dbReference>
<dbReference type="GO" id="GO:0003700">
    <property type="term" value="F:DNA-binding transcription factor activity"/>
    <property type="evidence" value="ECO:0007669"/>
    <property type="project" value="InterPro"/>
</dbReference>
<reference evidence="5" key="2">
    <citation type="submission" date="2021-04" db="EMBL/GenBank/DDBJ databases">
        <authorList>
            <person name="Gilroy R."/>
        </authorList>
    </citation>
    <scope>NUCLEOTIDE SEQUENCE</scope>
    <source>
        <strain evidence="5">2239</strain>
    </source>
</reference>
<dbReference type="Gene3D" id="1.10.10.60">
    <property type="entry name" value="Homeodomain-like"/>
    <property type="match status" value="2"/>
</dbReference>
<keyword evidence="3" id="KW-0804">Transcription</keyword>
<comment type="caution">
    <text evidence="5">The sequence shown here is derived from an EMBL/GenBank/DDBJ whole genome shotgun (WGS) entry which is preliminary data.</text>
</comment>
<dbReference type="InterPro" id="IPR014710">
    <property type="entry name" value="RmlC-like_jellyroll"/>
</dbReference>
<dbReference type="Proteomes" id="UP000824193">
    <property type="component" value="Unassembled WGS sequence"/>
</dbReference>
<reference evidence="5" key="1">
    <citation type="journal article" date="2021" name="PeerJ">
        <title>Extensive microbial diversity within the chicken gut microbiome revealed by metagenomics and culture.</title>
        <authorList>
            <person name="Gilroy R."/>
            <person name="Ravi A."/>
            <person name="Getino M."/>
            <person name="Pursley I."/>
            <person name="Horton D.L."/>
            <person name="Alikhan N.F."/>
            <person name="Baker D."/>
            <person name="Gharbi K."/>
            <person name="Hall N."/>
            <person name="Watson M."/>
            <person name="Adriaenssens E.M."/>
            <person name="Foster-Nyarko E."/>
            <person name="Jarju S."/>
            <person name="Secka A."/>
            <person name="Antonio M."/>
            <person name="Oren A."/>
            <person name="Chaudhuri R.R."/>
            <person name="La Ragione R."/>
            <person name="Hildebrand F."/>
            <person name="Pallen M.J."/>
        </authorList>
    </citation>
    <scope>NUCLEOTIDE SEQUENCE</scope>
    <source>
        <strain evidence="5">2239</strain>
    </source>
</reference>
<sequence>MESFFWDYRLNAEFPFSVLDYTVTDSLAGGAPRLHWHNYYELGVCMAGEGAFYFEDRRYDYRAGDIFLANDMEHHGAARAAGSDTRFRFFLFLPGLLLDGAGEREAEYLLPFRCDPAHCCTHIPANSDAGKALRPLLDALWEDALSCRSGRQRLIRARLRLILAELCSRMELDEQGTGAGLSGYLRLRPALAYIDARFTRRLTQKEAAAQSYLSESRFRHLFRQEMHMSFQEYVSNLRYLEARRLIASTAMPIAAAVREAGFSNPYYFYKMFRQAEGVTPREWRASLSGSSKEQPDKI</sequence>
<dbReference type="AlphaFoldDB" id="A0A9D2AET0"/>
<dbReference type="PANTHER" id="PTHR43280:SF2">
    <property type="entry name" value="HTH-TYPE TRANSCRIPTIONAL REGULATOR EXSA"/>
    <property type="match status" value="1"/>
</dbReference>
<organism evidence="5 6">
    <name type="scientific">Candidatus Allofournierella pullicola</name>
    <dbReference type="NCBI Taxonomy" id="2838596"/>
    <lineage>
        <taxon>Bacteria</taxon>
        <taxon>Bacillati</taxon>
        <taxon>Bacillota</taxon>
        <taxon>Clostridia</taxon>
        <taxon>Eubacteriales</taxon>
        <taxon>Oscillospiraceae</taxon>
        <taxon>Allofournierella</taxon>
    </lineage>
</organism>
<dbReference type="SUPFAM" id="SSF46689">
    <property type="entry name" value="Homeodomain-like"/>
    <property type="match status" value="2"/>
</dbReference>
<evidence type="ECO:0000256" key="3">
    <source>
        <dbReference type="ARBA" id="ARBA00023163"/>
    </source>
</evidence>
<dbReference type="InterPro" id="IPR003313">
    <property type="entry name" value="AraC-bd"/>
</dbReference>
<dbReference type="SMART" id="SM00342">
    <property type="entry name" value="HTH_ARAC"/>
    <property type="match status" value="1"/>
</dbReference>
<protein>
    <submittedName>
        <fullName evidence="5">AraC family transcriptional regulator</fullName>
    </submittedName>
</protein>
<evidence type="ECO:0000313" key="5">
    <source>
        <dbReference type="EMBL" id="HIX06235.1"/>
    </source>
</evidence>
<dbReference type="PROSITE" id="PS01124">
    <property type="entry name" value="HTH_ARAC_FAMILY_2"/>
    <property type="match status" value="1"/>
</dbReference>
<dbReference type="GO" id="GO:0043565">
    <property type="term" value="F:sequence-specific DNA binding"/>
    <property type="evidence" value="ECO:0007669"/>
    <property type="project" value="InterPro"/>
</dbReference>
<dbReference type="SUPFAM" id="SSF51215">
    <property type="entry name" value="Regulatory protein AraC"/>
    <property type="match status" value="1"/>
</dbReference>
<keyword evidence="1" id="KW-0805">Transcription regulation</keyword>
<evidence type="ECO:0000256" key="2">
    <source>
        <dbReference type="ARBA" id="ARBA00023125"/>
    </source>
</evidence>
<dbReference type="Gene3D" id="2.60.120.10">
    <property type="entry name" value="Jelly Rolls"/>
    <property type="match status" value="1"/>
</dbReference>
<proteinExistence type="predicted"/>
<feature type="domain" description="HTH araC/xylS-type" evidence="4">
    <location>
        <begin position="188"/>
        <end position="286"/>
    </location>
</feature>
<name>A0A9D2AET0_9FIRM</name>
<dbReference type="InterPro" id="IPR037923">
    <property type="entry name" value="HTH-like"/>
</dbReference>
<evidence type="ECO:0000259" key="4">
    <source>
        <dbReference type="PROSITE" id="PS01124"/>
    </source>
</evidence>
<gene>
    <name evidence="5" type="ORF">H9865_09120</name>
</gene>
<dbReference type="Pfam" id="PF02311">
    <property type="entry name" value="AraC_binding"/>
    <property type="match status" value="1"/>
</dbReference>
<evidence type="ECO:0000256" key="1">
    <source>
        <dbReference type="ARBA" id="ARBA00023015"/>
    </source>
</evidence>
<evidence type="ECO:0000313" key="6">
    <source>
        <dbReference type="Proteomes" id="UP000824193"/>
    </source>
</evidence>
<dbReference type="InterPro" id="IPR009057">
    <property type="entry name" value="Homeodomain-like_sf"/>
</dbReference>
<dbReference type="PANTHER" id="PTHR43280">
    <property type="entry name" value="ARAC-FAMILY TRANSCRIPTIONAL REGULATOR"/>
    <property type="match status" value="1"/>
</dbReference>